<dbReference type="OrthoDB" id="9795409at2"/>
<keyword evidence="2" id="KW-1003">Cell membrane</keyword>
<dbReference type="AlphaFoldDB" id="A0A1L8CPN8"/>
<dbReference type="InterPro" id="IPR001457">
    <property type="entry name" value="NADH_UbQ/plastoQ_OxRdtase_su6"/>
</dbReference>
<evidence type="ECO:0000256" key="2">
    <source>
        <dbReference type="RuleBase" id="RU004429"/>
    </source>
</evidence>
<keyword evidence="2" id="KW-0520">NAD</keyword>
<keyword evidence="3" id="KW-0560">Oxidoreductase</keyword>
<dbReference type="EC" id="7.1.1.-" evidence="2"/>
<dbReference type="GO" id="GO:0016491">
    <property type="term" value="F:oxidoreductase activity"/>
    <property type="evidence" value="ECO:0007669"/>
    <property type="project" value="UniProtKB-KW"/>
</dbReference>
<evidence type="ECO:0000313" key="3">
    <source>
        <dbReference type="EMBL" id="GAV20843.1"/>
    </source>
</evidence>
<organism evidence="3 4">
    <name type="scientific">Mariprofundus micogutta</name>
    <dbReference type="NCBI Taxonomy" id="1921010"/>
    <lineage>
        <taxon>Bacteria</taxon>
        <taxon>Pseudomonadati</taxon>
        <taxon>Pseudomonadota</taxon>
        <taxon>Candidatius Mariprofundia</taxon>
        <taxon>Mariprofundales</taxon>
        <taxon>Mariprofundaceae</taxon>
        <taxon>Mariprofundus</taxon>
    </lineage>
</organism>
<feature type="transmembrane region" description="Helical" evidence="2">
    <location>
        <begin position="6"/>
        <end position="24"/>
    </location>
</feature>
<keyword evidence="2" id="KW-0812">Transmembrane</keyword>
<name>A0A1L8CPN8_9PROT</name>
<dbReference type="Proteomes" id="UP000231632">
    <property type="component" value="Unassembled WGS sequence"/>
</dbReference>
<feature type="transmembrane region" description="Helical" evidence="2">
    <location>
        <begin position="143"/>
        <end position="166"/>
    </location>
</feature>
<comment type="similarity">
    <text evidence="1 2">Belongs to the complex I subunit 6 family.</text>
</comment>
<comment type="catalytic activity">
    <reaction evidence="2">
        <text>a quinone + NADH + 5 H(+)(in) = a quinol + NAD(+) + 4 H(+)(out)</text>
        <dbReference type="Rhea" id="RHEA:57888"/>
        <dbReference type="ChEBI" id="CHEBI:15378"/>
        <dbReference type="ChEBI" id="CHEBI:24646"/>
        <dbReference type="ChEBI" id="CHEBI:57540"/>
        <dbReference type="ChEBI" id="CHEBI:57945"/>
        <dbReference type="ChEBI" id="CHEBI:132124"/>
    </reaction>
</comment>
<dbReference type="STRING" id="1921010.MMIC_P1818"/>
<evidence type="ECO:0000313" key="4">
    <source>
        <dbReference type="Proteomes" id="UP000231632"/>
    </source>
</evidence>
<dbReference type="NCBIfam" id="NF005164">
    <property type="entry name" value="PRK06638.1-4"/>
    <property type="match status" value="1"/>
</dbReference>
<keyword evidence="2" id="KW-0472">Membrane</keyword>
<feature type="transmembrane region" description="Helical" evidence="2">
    <location>
        <begin position="31"/>
        <end position="48"/>
    </location>
</feature>
<dbReference type="GO" id="GO:0048038">
    <property type="term" value="F:quinone binding"/>
    <property type="evidence" value="ECO:0007669"/>
    <property type="project" value="UniProtKB-UniRule"/>
</dbReference>
<dbReference type="PANTHER" id="PTHR33269:SF17">
    <property type="entry name" value="NADH-UBIQUINONE OXIDOREDUCTASE CHAIN 6"/>
    <property type="match status" value="1"/>
</dbReference>
<comment type="function">
    <text evidence="2">NDH-1 shuttles electrons from NADH, via FMN and iron-sulfur (Fe-S) centers, to quinones in the respiratory chain. Couples the redox reaction to proton translocation (for every two electrons transferred, four hydrogen ions are translocated across the cytoplasmic membrane), and thus conserves the redox energy in a proton gradient.</text>
</comment>
<dbReference type="GO" id="GO:0008137">
    <property type="term" value="F:NADH dehydrogenase (ubiquinone) activity"/>
    <property type="evidence" value="ECO:0007669"/>
    <property type="project" value="UniProtKB-UniRule"/>
</dbReference>
<proteinExistence type="inferred from homology"/>
<evidence type="ECO:0000256" key="1">
    <source>
        <dbReference type="ARBA" id="ARBA00005698"/>
    </source>
</evidence>
<dbReference type="Pfam" id="PF00499">
    <property type="entry name" value="Oxidored_q3"/>
    <property type="match status" value="1"/>
</dbReference>
<dbReference type="GO" id="GO:0005886">
    <property type="term" value="C:plasma membrane"/>
    <property type="evidence" value="ECO:0007669"/>
    <property type="project" value="UniProtKB-SubCell"/>
</dbReference>
<comment type="subcellular location">
    <subcellularLocation>
        <location evidence="2">Cell membrane</location>
        <topology evidence="2">Multi-pass membrane protein</topology>
    </subcellularLocation>
</comment>
<feature type="transmembrane region" description="Helical" evidence="2">
    <location>
        <begin position="54"/>
        <end position="78"/>
    </location>
</feature>
<comment type="caution">
    <text evidence="3">The sequence shown here is derived from an EMBL/GenBank/DDBJ whole genome shotgun (WGS) entry which is preliminary data.</text>
</comment>
<dbReference type="InterPro" id="IPR042106">
    <property type="entry name" value="Nuo/plastoQ_OxRdtase_6_NuoJ"/>
</dbReference>
<gene>
    <name evidence="3" type="ORF">MMIC_P1818</name>
</gene>
<sequence>MLETAFFNLFAGLCILSGIGVVLSRNTMHSVMFLILCFFNASGLFFLLDAEFLGIILILIYVGAVMVLFMFVIMMLEVNVAKLREGITQYLPLGGMIAVILLVEFVAAASSGVFADGAMATAAHLGQEVNNTKQIGQVLYTKYLLGFEIAAIILLVALIGSIVLTLRGRKDAKYQNMTAQVKVRREDRVRKVSM</sequence>
<dbReference type="RefSeq" id="WP_072660144.1">
    <property type="nucleotide sequence ID" value="NZ_BDFD01000016.1"/>
</dbReference>
<dbReference type="Gene3D" id="1.20.120.1200">
    <property type="entry name" value="NADH-ubiquinone/plastoquinone oxidoreductase chain 6, subunit NuoJ"/>
    <property type="match status" value="1"/>
</dbReference>
<feature type="transmembrane region" description="Helical" evidence="2">
    <location>
        <begin position="90"/>
        <end position="109"/>
    </location>
</feature>
<protein>
    <recommendedName>
        <fullName evidence="2">NADH-quinone oxidoreductase subunit J</fullName>
        <ecNumber evidence="2">7.1.1.-</ecNumber>
    </recommendedName>
</protein>
<keyword evidence="2" id="KW-0874">Quinone</keyword>
<accession>A0A1L8CPN8</accession>
<keyword evidence="2" id="KW-1133">Transmembrane helix</keyword>
<dbReference type="PANTHER" id="PTHR33269">
    <property type="entry name" value="NADH-UBIQUINONE OXIDOREDUCTASE CHAIN 6"/>
    <property type="match status" value="1"/>
</dbReference>
<keyword evidence="4" id="KW-1185">Reference proteome</keyword>
<dbReference type="EMBL" id="BDFD01000016">
    <property type="protein sequence ID" value="GAV20843.1"/>
    <property type="molecule type" value="Genomic_DNA"/>
</dbReference>
<reference evidence="3 4" key="1">
    <citation type="journal article" date="2017" name="Arch. Microbiol.">
        <title>Mariprofundus micogutta sp. nov., a novel iron-oxidizing zetaproteobacterium isolated from a deep-sea hydrothermal field at the Bayonnaise knoll of the Izu-Ogasawara arc, and a description of Mariprofundales ord. nov. and Zetaproteobacteria classis nov.</title>
        <authorList>
            <person name="Makita H."/>
            <person name="Tanaka E."/>
            <person name="Mitsunobu S."/>
            <person name="Miyazaki M."/>
            <person name="Nunoura T."/>
            <person name="Uematsu K."/>
            <person name="Takaki Y."/>
            <person name="Nishi S."/>
            <person name="Shimamura S."/>
            <person name="Takai K."/>
        </authorList>
    </citation>
    <scope>NUCLEOTIDE SEQUENCE [LARGE SCALE GENOMIC DNA]</scope>
    <source>
        <strain evidence="3 4">ET2</strain>
    </source>
</reference>